<sequence>MASWKIHPNPSEYKVEHTPFLQSRKFFAVDDSGSTAGAIIKSEQAFVERLHNKFGNPRDAISLWGSDCDAPTTQISSVYRNSKHGGTRPCEILKQAAALKKIKRSDVWFLVTDGEIGDSDVHAIAELAYDRDVLNVPIVFLIVGSRGRSPETTNISVGISFFASSQDTLILFKETETGRIFVIAGKGCFAPLGRSAAARDLRSWTDIPVFADEDALFGHCHSLSVKVLTAKSRATRPRGVSLGPEWEKTQEGPTWVDLDALLQAGQLSDADLFELLAEDAFDVLAVAYKTRKRIPEIRSFVKSQRIEQVSPKLEDVAGAAAIVAKMGQPSITDADRKTLQTQLRDAHIANRESYQRTIVQLAESPEVQRLRRRNKLVASALRVLASIEAANFDAEILSRRSHRARRAEVVSSDNTVAMATLDLEGPSFRGCCFICCGEDEVMSICIKELDERHLEDNTTNFALNYPLAAGASPENVNSICSQNVCFQCALLGPSGMSIYKEKLKAIIPAVRYEGSNKAYINDQLYLALTAGLATGAAGIAQLFMAILNEILRTKSWAGAHLRESQLSNDEQQEAMQRRQTFRWMLDQLVENTLARRTFTEIGDWVKFPYALTWAAGDFAANDLTSFAVTYPVDGFRILLSIGVQTGAFSEQVSAQIRKAKVVYSVAAKYLSDMQAAIRRGDTGNEWKRTYLEMMYQSFNAPLVPRYLGSDSIITNAEAFRARLSACLTSTGSSHNLEHTQDTHVVMGKVQVLLFWLISKQKSHCTAQTFFTRLSHEEHLAGAVLNPALSVPEYEVRTLLLSIFAKEQATLIDDTAATMHTGIVPFKTPFGPSVIRCGFEACGERFCTSDSLRAAVADIPKIRQARARHLIRAFGVRGRFENAVTGLPERPAYGEPPSSLHTNIHINVTRSWAEQSRETRRAFLDDENRYEGFVREVRSRICEQGRGDIFNHRLDKDIRAVLPSFFAVLAEALRRKGDSDADITLYEHDFDQNKMESKIRYEMAAWDGDVVMHEVLS</sequence>
<dbReference type="Proteomes" id="UP000481861">
    <property type="component" value="Unassembled WGS sequence"/>
</dbReference>
<evidence type="ECO:0000313" key="2">
    <source>
        <dbReference type="Proteomes" id="UP000481861"/>
    </source>
</evidence>
<comment type="caution">
    <text evidence="1">The sequence shown here is derived from an EMBL/GenBank/DDBJ whole genome shotgun (WGS) entry which is preliminary data.</text>
</comment>
<keyword evidence="2" id="KW-1185">Reference proteome</keyword>
<dbReference type="SUPFAM" id="SSF53300">
    <property type="entry name" value="vWA-like"/>
    <property type="match status" value="1"/>
</dbReference>
<evidence type="ECO:0000313" key="1">
    <source>
        <dbReference type="EMBL" id="KAF2871800.1"/>
    </source>
</evidence>
<proteinExistence type="predicted"/>
<organism evidence="1 2">
    <name type="scientific">Massariosphaeria phaeospora</name>
    <dbReference type="NCBI Taxonomy" id="100035"/>
    <lineage>
        <taxon>Eukaryota</taxon>
        <taxon>Fungi</taxon>
        <taxon>Dikarya</taxon>
        <taxon>Ascomycota</taxon>
        <taxon>Pezizomycotina</taxon>
        <taxon>Dothideomycetes</taxon>
        <taxon>Pleosporomycetidae</taxon>
        <taxon>Pleosporales</taxon>
        <taxon>Pleosporales incertae sedis</taxon>
        <taxon>Massariosphaeria</taxon>
    </lineage>
</organism>
<dbReference type="OrthoDB" id="3554680at2759"/>
<gene>
    <name evidence="1" type="ORF">BDV95DRAFT_572859</name>
</gene>
<dbReference type="AlphaFoldDB" id="A0A7C8M6A2"/>
<reference evidence="1 2" key="1">
    <citation type="submission" date="2020-01" db="EMBL/GenBank/DDBJ databases">
        <authorList>
            <consortium name="DOE Joint Genome Institute"/>
            <person name="Haridas S."/>
            <person name="Albert R."/>
            <person name="Binder M."/>
            <person name="Bloem J."/>
            <person name="Labutti K."/>
            <person name="Salamov A."/>
            <person name="Andreopoulos B."/>
            <person name="Baker S.E."/>
            <person name="Barry K."/>
            <person name="Bills G."/>
            <person name="Bluhm B.H."/>
            <person name="Cannon C."/>
            <person name="Castanera R."/>
            <person name="Culley D.E."/>
            <person name="Daum C."/>
            <person name="Ezra D."/>
            <person name="Gonzalez J.B."/>
            <person name="Henrissat B."/>
            <person name="Kuo A."/>
            <person name="Liang C."/>
            <person name="Lipzen A."/>
            <person name="Lutzoni F."/>
            <person name="Magnuson J."/>
            <person name="Mondo S."/>
            <person name="Nolan M."/>
            <person name="Ohm R."/>
            <person name="Pangilinan J."/>
            <person name="Park H.-J.H."/>
            <person name="Ramirez L."/>
            <person name="Alfaro M."/>
            <person name="Sun H."/>
            <person name="Tritt A."/>
            <person name="Yoshinaga Y."/>
            <person name="Zwiers L.-H.L."/>
            <person name="Turgeon B.G."/>
            <person name="Goodwin S.B."/>
            <person name="Spatafora J.W."/>
            <person name="Crous P.W."/>
            <person name="Grigoriev I.V."/>
        </authorList>
    </citation>
    <scope>NUCLEOTIDE SEQUENCE [LARGE SCALE GENOMIC DNA]</scope>
    <source>
        <strain evidence="1 2">CBS 611.86</strain>
    </source>
</reference>
<dbReference type="EMBL" id="JAADJZ010000011">
    <property type="protein sequence ID" value="KAF2871800.1"/>
    <property type="molecule type" value="Genomic_DNA"/>
</dbReference>
<evidence type="ECO:0008006" key="3">
    <source>
        <dbReference type="Google" id="ProtNLM"/>
    </source>
</evidence>
<protein>
    <recommendedName>
        <fullName evidence="3">VWFA domain-containing protein</fullName>
    </recommendedName>
</protein>
<dbReference type="InterPro" id="IPR036465">
    <property type="entry name" value="vWFA_dom_sf"/>
</dbReference>
<name>A0A7C8M6A2_9PLEO</name>
<accession>A0A7C8M6A2</accession>